<organism evidence="2 3">
    <name type="scientific">Stutzerimonas stutzeri KOS6</name>
    <dbReference type="NCBI Taxonomy" id="1218352"/>
    <lineage>
        <taxon>Bacteria</taxon>
        <taxon>Pseudomonadati</taxon>
        <taxon>Pseudomonadota</taxon>
        <taxon>Gammaproteobacteria</taxon>
        <taxon>Pseudomonadales</taxon>
        <taxon>Pseudomonadaceae</taxon>
        <taxon>Stutzerimonas</taxon>
    </lineage>
</organism>
<dbReference type="Proteomes" id="UP000026923">
    <property type="component" value="Unassembled WGS sequence"/>
</dbReference>
<dbReference type="OrthoDB" id="6989316at2"/>
<proteinExistence type="predicted"/>
<evidence type="ECO:0000313" key="2">
    <source>
        <dbReference type="EMBL" id="EWC42990.1"/>
    </source>
</evidence>
<accession>A0A061JW78</accession>
<evidence type="ECO:0000313" key="3">
    <source>
        <dbReference type="Proteomes" id="UP000026923"/>
    </source>
</evidence>
<reference evidence="2 3" key="1">
    <citation type="journal article" date="2013" name="Genome Announc.">
        <title>Draft Genome of the Nitrogen-Fixing Bacterium Pseudomonas stutzeri Strain KOS6 Isolated from Industrial Hydrocarbon Sludge.</title>
        <authorList>
            <person name="Grigoryeva T.V."/>
            <person name="Laikov A.V."/>
            <person name="Naumova R.P."/>
            <person name="Manolov A.I."/>
            <person name="Larin A.K."/>
            <person name="Karpova I.Y."/>
            <person name="Semashko T.A."/>
            <person name="Alexeev D.G."/>
            <person name="Kostryukova E.S."/>
            <person name="Muller R."/>
            <person name="Govorun V.M."/>
        </authorList>
    </citation>
    <scope>NUCLEOTIDE SEQUENCE [LARGE SCALE GENOMIC DNA]</scope>
    <source>
        <strain evidence="2 3">KOS6</strain>
    </source>
</reference>
<protein>
    <submittedName>
        <fullName evidence="2">Uncharacterized protein</fullName>
    </submittedName>
</protein>
<feature type="compositionally biased region" description="Acidic residues" evidence="1">
    <location>
        <begin position="25"/>
        <end position="47"/>
    </location>
</feature>
<sequence length="65" mass="7174">MPATETRPLERWPQPWRADESPLNDLDEAESDTDLDGGGELPEEALEQLEKIAPPPDPMPDPGPL</sequence>
<name>A0A061JW78_STUST</name>
<dbReference type="HOGENOM" id="CLU_2846552_0_0_6"/>
<dbReference type="eggNOG" id="ENOG503150F">
    <property type="taxonomic scope" value="Bacteria"/>
</dbReference>
<comment type="caution">
    <text evidence="2">The sequence shown here is derived from an EMBL/GenBank/DDBJ whole genome shotgun (WGS) entry which is preliminary data.</text>
</comment>
<dbReference type="EMBL" id="AMCZ02000002">
    <property type="protein sequence ID" value="EWC42990.1"/>
    <property type="molecule type" value="Genomic_DNA"/>
</dbReference>
<feature type="compositionally biased region" description="Pro residues" evidence="1">
    <location>
        <begin position="53"/>
        <end position="65"/>
    </location>
</feature>
<dbReference type="AlphaFoldDB" id="A0A061JW78"/>
<dbReference type="RefSeq" id="WP_003294559.1">
    <property type="nucleotide sequence ID" value="NZ_KK020675.1"/>
</dbReference>
<feature type="region of interest" description="Disordered" evidence="1">
    <location>
        <begin position="1"/>
        <end position="65"/>
    </location>
</feature>
<evidence type="ECO:0000256" key="1">
    <source>
        <dbReference type="SAM" id="MobiDB-lite"/>
    </source>
</evidence>
<gene>
    <name evidence="2" type="ORF">B597_003435</name>
</gene>